<evidence type="ECO:0000256" key="1">
    <source>
        <dbReference type="ARBA" id="ARBA00004141"/>
    </source>
</evidence>
<keyword evidence="8" id="KW-1185">Reference proteome</keyword>
<feature type="transmembrane region" description="Helical" evidence="5">
    <location>
        <begin position="217"/>
        <end position="240"/>
    </location>
</feature>
<feature type="domain" description="O-antigen ligase-related" evidence="6">
    <location>
        <begin position="184"/>
        <end position="324"/>
    </location>
</feature>
<evidence type="ECO:0000259" key="6">
    <source>
        <dbReference type="Pfam" id="PF04932"/>
    </source>
</evidence>
<keyword evidence="2 5" id="KW-0812">Transmembrane</keyword>
<dbReference type="PANTHER" id="PTHR37422">
    <property type="entry name" value="TEICHURONIC ACID BIOSYNTHESIS PROTEIN TUAE"/>
    <property type="match status" value="1"/>
</dbReference>
<dbReference type="InterPro" id="IPR051533">
    <property type="entry name" value="WaaL-like"/>
</dbReference>
<feature type="transmembrane region" description="Helical" evidence="5">
    <location>
        <begin position="379"/>
        <end position="399"/>
    </location>
</feature>
<dbReference type="InterPro" id="IPR007016">
    <property type="entry name" value="O-antigen_ligase-rel_domated"/>
</dbReference>
<feature type="transmembrane region" description="Helical" evidence="5">
    <location>
        <begin position="411"/>
        <end position="432"/>
    </location>
</feature>
<evidence type="ECO:0000313" key="8">
    <source>
        <dbReference type="Proteomes" id="UP000502415"/>
    </source>
</evidence>
<feature type="transmembrane region" description="Helical" evidence="5">
    <location>
        <begin position="80"/>
        <end position="99"/>
    </location>
</feature>
<dbReference type="Proteomes" id="UP000502415">
    <property type="component" value="Chromosome"/>
</dbReference>
<feature type="transmembrane region" description="Helical" evidence="5">
    <location>
        <begin position="105"/>
        <end position="127"/>
    </location>
</feature>
<evidence type="ECO:0000256" key="2">
    <source>
        <dbReference type="ARBA" id="ARBA00022692"/>
    </source>
</evidence>
<accession>A0A7Z2VWI8</accession>
<dbReference type="KEGG" id="mfy:HH212_10705"/>
<reference evidence="7 8" key="1">
    <citation type="submission" date="2020-04" db="EMBL/GenBank/DDBJ databases">
        <title>Genome sequencing of novel species.</title>
        <authorList>
            <person name="Heo J."/>
            <person name="Kim S.-J."/>
            <person name="Kim J.-S."/>
            <person name="Hong S.-B."/>
            <person name="Kwon S.-W."/>
        </authorList>
    </citation>
    <scope>NUCLEOTIDE SEQUENCE [LARGE SCALE GENOMIC DNA]</scope>
    <source>
        <strain evidence="7 8">GN2-R2</strain>
    </source>
</reference>
<name>A0A7Z2VWI8_9BURK</name>
<dbReference type="GO" id="GO:0016020">
    <property type="term" value="C:membrane"/>
    <property type="evidence" value="ECO:0007669"/>
    <property type="project" value="UniProtKB-SubCell"/>
</dbReference>
<evidence type="ECO:0000313" key="7">
    <source>
        <dbReference type="EMBL" id="QJE00434.1"/>
    </source>
</evidence>
<dbReference type="PANTHER" id="PTHR37422:SF13">
    <property type="entry name" value="LIPOPOLYSACCHARIDE BIOSYNTHESIS PROTEIN PA4999-RELATED"/>
    <property type="match status" value="1"/>
</dbReference>
<feature type="transmembrane region" description="Helical" evidence="5">
    <location>
        <begin position="352"/>
        <end position="373"/>
    </location>
</feature>
<proteinExistence type="predicted"/>
<keyword evidence="3 5" id="KW-1133">Transmembrane helix</keyword>
<evidence type="ECO:0000256" key="4">
    <source>
        <dbReference type="ARBA" id="ARBA00023136"/>
    </source>
</evidence>
<dbReference type="EMBL" id="CP051685">
    <property type="protein sequence ID" value="QJE00434.1"/>
    <property type="molecule type" value="Genomic_DNA"/>
</dbReference>
<comment type="subcellular location">
    <subcellularLocation>
        <location evidence="1">Membrane</location>
        <topology evidence="1">Multi-pass membrane protein</topology>
    </subcellularLocation>
</comment>
<feature type="transmembrane region" description="Helical" evidence="5">
    <location>
        <begin position="187"/>
        <end position="210"/>
    </location>
</feature>
<gene>
    <name evidence="7" type="ORF">HH212_10705</name>
</gene>
<dbReference type="RefSeq" id="WP_170202466.1">
    <property type="nucleotide sequence ID" value="NZ_CP051685.1"/>
</dbReference>
<keyword evidence="4 5" id="KW-0472">Membrane</keyword>
<protein>
    <submittedName>
        <fullName evidence="7">O-antigen ligase family protein</fullName>
    </submittedName>
</protein>
<dbReference type="AlphaFoldDB" id="A0A7Z2VWI8"/>
<evidence type="ECO:0000256" key="5">
    <source>
        <dbReference type="SAM" id="Phobius"/>
    </source>
</evidence>
<keyword evidence="7" id="KW-0436">Ligase</keyword>
<feature type="transmembrane region" description="Helical" evidence="5">
    <location>
        <begin position="307"/>
        <end position="331"/>
    </location>
</feature>
<dbReference type="Pfam" id="PF04932">
    <property type="entry name" value="Wzy_C"/>
    <property type="match status" value="1"/>
</dbReference>
<feature type="transmembrane region" description="Helical" evidence="5">
    <location>
        <begin position="47"/>
        <end position="68"/>
    </location>
</feature>
<sequence>MTALLLNFLLVDGHDLQRCTELVLLLVCVARIVSGKQLFQTPATMPWAIRLFLSAFFLLGLVSALAAWSPRHALYEWSSILLLVLLAHVVHAEVARGGGDAVERVLQWVGLACLFYSLRVMLMYAAALANGYQIGIHSLAIGFSNVRFLNHTQTALLPLIILSYQQAPPGGMRRRAWFALAAFWWSLLYVGEARASLVALAAGGVAVLCLRGRHAHGFLRAMMATALAGCALYVLLFVLLPECAGLQPLGNVDNVMARTTSDPASGRQFLWSRAVQLIVAHPWLGVGPLHFAHYGADLKIGAHPHDWILQVAVEWGLPALLCLFGAIGVGMRAFLRAMAGLAQSDRRQQETCVMFLAAILAIMVDALFSGVFVMPQSRLAVVLVVGCAAGWVRALAPQAACSDAPAARRPVTAMLVVFAACLLGWSVAPTLADRARHVPLRGAEQAANSGMHWPRMWEAGYF</sequence>
<dbReference type="GO" id="GO:0016874">
    <property type="term" value="F:ligase activity"/>
    <property type="evidence" value="ECO:0007669"/>
    <property type="project" value="UniProtKB-KW"/>
</dbReference>
<organism evidence="7 8">
    <name type="scientific">Massilia forsythiae</name>
    <dbReference type="NCBI Taxonomy" id="2728020"/>
    <lineage>
        <taxon>Bacteria</taxon>
        <taxon>Pseudomonadati</taxon>
        <taxon>Pseudomonadota</taxon>
        <taxon>Betaproteobacteria</taxon>
        <taxon>Burkholderiales</taxon>
        <taxon>Oxalobacteraceae</taxon>
        <taxon>Telluria group</taxon>
        <taxon>Massilia</taxon>
    </lineage>
</organism>
<evidence type="ECO:0000256" key="3">
    <source>
        <dbReference type="ARBA" id="ARBA00022989"/>
    </source>
</evidence>